<dbReference type="InterPro" id="IPR019734">
    <property type="entry name" value="TPR_rpt"/>
</dbReference>
<evidence type="ECO:0000313" key="8">
    <source>
        <dbReference type="EMBL" id="MDT0595737.1"/>
    </source>
</evidence>
<organism evidence="8 9">
    <name type="scientific">Glaciecola petra</name>
    <dbReference type="NCBI Taxonomy" id="3075602"/>
    <lineage>
        <taxon>Bacteria</taxon>
        <taxon>Pseudomonadati</taxon>
        <taxon>Pseudomonadota</taxon>
        <taxon>Gammaproteobacteria</taxon>
        <taxon>Alteromonadales</taxon>
        <taxon>Alteromonadaceae</taxon>
        <taxon>Glaciecola</taxon>
    </lineage>
</organism>
<keyword evidence="2 6" id="KW-0547">Nucleotide-binding</keyword>
<dbReference type="Pfam" id="PF13374">
    <property type="entry name" value="TPR_10"/>
    <property type="match status" value="1"/>
</dbReference>
<evidence type="ECO:0000256" key="5">
    <source>
        <dbReference type="PROSITE-ProRule" id="PRU00339"/>
    </source>
</evidence>
<keyword evidence="3 8" id="KW-0418">Kinase</keyword>
<evidence type="ECO:0000256" key="2">
    <source>
        <dbReference type="ARBA" id="ARBA00022741"/>
    </source>
</evidence>
<keyword evidence="9" id="KW-1185">Reference proteome</keyword>
<evidence type="ECO:0000256" key="6">
    <source>
        <dbReference type="PROSITE-ProRule" id="PRU10141"/>
    </source>
</evidence>
<dbReference type="PANTHER" id="PTHR43289">
    <property type="entry name" value="MITOGEN-ACTIVATED PROTEIN KINASE KINASE KINASE 20-RELATED"/>
    <property type="match status" value="1"/>
</dbReference>
<dbReference type="SMART" id="SM00220">
    <property type="entry name" value="S_TKc"/>
    <property type="match status" value="1"/>
</dbReference>
<dbReference type="RefSeq" id="WP_311369253.1">
    <property type="nucleotide sequence ID" value="NZ_JAVRHX010000003.1"/>
</dbReference>
<dbReference type="Proteomes" id="UP001253545">
    <property type="component" value="Unassembled WGS sequence"/>
</dbReference>
<dbReference type="InterPro" id="IPR011990">
    <property type="entry name" value="TPR-like_helical_dom_sf"/>
</dbReference>
<reference evidence="8 9" key="1">
    <citation type="submission" date="2023-09" db="EMBL/GenBank/DDBJ databases">
        <authorList>
            <person name="Rey-Velasco X."/>
        </authorList>
    </citation>
    <scope>NUCLEOTIDE SEQUENCE [LARGE SCALE GENOMIC DNA]</scope>
    <source>
        <strain evidence="8 9">P117</strain>
    </source>
</reference>
<feature type="binding site" evidence="6">
    <location>
        <position position="116"/>
    </location>
    <ligand>
        <name>ATP</name>
        <dbReference type="ChEBI" id="CHEBI:30616"/>
    </ligand>
</feature>
<dbReference type="Gene3D" id="3.30.200.20">
    <property type="entry name" value="Phosphorylase Kinase, domain 1"/>
    <property type="match status" value="1"/>
</dbReference>
<dbReference type="CDD" id="cd14014">
    <property type="entry name" value="STKc_PknB_like"/>
    <property type="match status" value="1"/>
</dbReference>
<dbReference type="Gene3D" id="1.10.510.10">
    <property type="entry name" value="Transferase(Phosphotransferase) domain 1"/>
    <property type="match status" value="1"/>
</dbReference>
<dbReference type="SMART" id="SM00028">
    <property type="entry name" value="TPR"/>
    <property type="match status" value="7"/>
</dbReference>
<dbReference type="Pfam" id="PF13424">
    <property type="entry name" value="TPR_12"/>
    <property type="match status" value="1"/>
</dbReference>
<keyword evidence="4 6" id="KW-0067">ATP-binding</keyword>
<protein>
    <submittedName>
        <fullName evidence="8">Serine/threonine-protein kinase</fullName>
        <ecNumber evidence="8">2.7.11.1</ecNumber>
    </submittedName>
</protein>
<dbReference type="PROSITE" id="PS50005">
    <property type="entry name" value="TPR"/>
    <property type="match status" value="1"/>
</dbReference>
<proteinExistence type="predicted"/>
<keyword evidence="1 8" id="KW-0808">Transferase</keyword>
<dbReference type="InterPro" id="IPR011009">
    <property type="entry name" value="Kinase-like_dom_sf"/>
</dbReference>
<feature type="repeat" description="TPR" evidence="5">
    <location>
        <begin position="532"/>
        <end position="565"/>
    </location>
</feature>
<comment type="caution">
    <text evidence="8">The sequence shown here is derived from an EMBL/GenBank/DDBJ whole genome shotgun (WGS) entry which is preliminary data.</text>
</comment>
<dbReference type="PROSITE" id="PS50011">
    <property type="entry name" value="PROTEIN_KINASE_DOM"/>
    <property type="match status" value="1"/>
</dbReference>
<dbReference type="SUPFAM" id="SSF56112">
    <property type="entry name" value="Protein kinase-like (PK-like)"/>
    <property type="match status" value="1"/>
</dbReference>
<dbReference type="PROSITE" id="PS00108">
    <property type="entry name" value="PROTEIN_KINASE_ST"/>
    <property type="match status" value="1"/>
</dbReference>
<dbReference type="InterPro" id="IPR000719">
    <property type="entry name" value="Prot_kinase_dom"/>
</dbReference>
<gene>
    <name evidence="8" type="ORF">RM552_12835</name>
</gene>
<dbReference type="PANTHER" id="PTHR43289:SF34">
    <property type="entry name" value="SERINE_THREONINE-PROTEIN KINASE YBDM-RELATED"/>
    <property type="match status" value="1"/>
</dbReference>
<evidence type="ECO:0000313" key="9">
    <source>
        <dbReference type="Proteomes" id="UP001253545"/>
    </source>
</evidence>
<dbReference type="EMBL" id="JAVRHX010000003">
    <property type="protein sequence ID" value="MDT0595737.1"/>
    <property type="molecule type" value="Genomic_DNA"/>
</dbReference>
<accession>A0ABU2ZSW6</accession>
<dbReference type="InterPro" id="IPR017441">
    <property type="entry name" value="Protein_kinase_ATP_BS"/>
</dbReference>
<evidence type="ECO:0000256" key="3">
    <source>
        <dbReference type="ARBA" id="ARBA00022777"/>
    </source>
</evidence>
<name>A0ABU2ZSW6_9ALTE</name>
<evidence type="ECO:0000256" key="1">
    <source>
        <dbReference type="ARBA" id="ARBA00022679"/>
    </source>
</evidence>
<dbReference type="SUPFAM" id="SSF48452">
    <property type="entry name" value="TPR-like"/>
    <property type="match status" value="3"/>
</dbReference>
<dbReference type="EC" id="2.7.11.1" evidence="8"/>
<evidence type="ECO:0000256" key="4">
    <source>
        <dbReference type="ARBA" id="ARBA00022840"/>
    </source>
</evidence>
<evidence type="ECO:0000259" key="7">
    <source>
        <dbReference type="PROSITE" id="PS50011"/>
    </source>
</evidence>
<feature type="domain" description="Protein kinase" evidence="7">
    <location>
        <begin position="85"/>
        <end position="374"/>
    </location>
</feature>
<dbReference type="InterPro" id="IPR008271">
    <property type="entry name" value="Ser/Thr_kinase_AS"/>
</dbReference>
<sequence length="894" mass="101377">MDQNKWAQIKQIFASASELNKEAQAEFIKRESQGDKHVIEQVMLLLNAEDEHQDDLHLTDAVASSASDFINDESLLSVGDIVENFQVKKIIGEGGMGSVFLATRINGDFEQQVAIKVIHRRYISEQSAQRFRRERRILASLNHKNIASFIGGGETEQGQPYIILEYVDGLPINQYCITHNLSIEQRISLFKKVLNAVIFAHQSLVVHRDIKPNNVLVTANGEVKLLDFGIAKLLQDDIEEKPENANLTREYTRVLTPGNASPEQVRGDKVTTSTDVYGLGALLMYLLTDEAVFDTTRSSQRSIESMILDTVPLSPSQRCLNADSTIVNKRAKALKGDLDNIVLKALQKEPSRRYSSSEQFLEDIIRYEENYPVLAKPDSFWYKSSKFLQRNTFTSLLSALFLLGVISTSAVIFRQSLIIEQERDFALQQATTAQQTALFMTQIFDSADPNNRFGGDTSVKEVLQKASRDLNELDSEPFIKAQLSATLAKVYNVLGETELVGKLITEAETYLEEHLNENNTATNDKTYRELRYVLMNEKGNMFIHTGEYEQARTTFSSSLSLLENDSEMQANNEEYNRYFVWFHYGLGTAYSYERFDDESLVHYENTIARAQSMIAKEEQYADLMRETLASRYFAYGHSLRRVGQVEKSKDMLQLGLEIEKSLNRPPSLDLAYGLNQLASTYVKLGEYEKAESFALDGLKIRTDILTSNHIETLASMGMLSNIYAMQKDYTKSIANRKKMLAAVEGLLGSSHPHYAAILGAMGQLYTLTNELDIARDYYQEAYQRFTSLFPDGNFNVTIQLTGLGDIALRKNQNETALEHMQEAIDIFERDSLPRNSRAAKTFGLYTMALYKNNLISQAQKYEQTTLEILNQLYNPQDQEYQALTKRIDGAKPLM</sequence>
<dbReference type="Gene3D" id="1.25.40.10">
    <property type="entry name" value="Tetratricopeptide repeat domain"/>
    <property type="match status" value="2"/>
</dbReference>
<dbReference type="PROSITE" id="PS00107">
    <property type="entry name" value="PROTEIN_KINASE_ATP"/>
    <property type="match status" value="1"/>
</dbReference>
<dbReference type="GO" id="GO:0004674">
    <property type="term" value="F:protein serine/threonine kinase activity"/>
    <property type="evidence" value="ECO:0007669"/>
    <property type="project" value="UniProtKB-EC"/>
</dbReference>
<dbReference type="Pfam" id="PF00069">
    <property type="entry name" value="Pkinase"/>
    <property type="match status" value="1"/>
</dbReference>
<keyword evidence="5" id="KW-0802">TPR repeat</keyword>